<evidence type="ECO:0000313" key="2">
    <source>
        <dbReference type="EMBL" id="GLC26238.1"/>
    </source>
</evidence>
<keyword evidence="3" id="KW-1185">Reference proteome</keyword>
<evidence type="ECO:0000256" key="1">
    <source>
        <dbReference type="SAM" id="MobiDB-lite"/>
    </source>
</evidence>
<accession>A0AA37QG92</accession>
<comment type="caution">
    <text evidence="2">The sequence shown here is derived from an EMBL/GenBank/DDBJ whole genome shotgun (WGS) entry which is preliminary data.</text>
</comment>
<evidence type="ECO:0000313" key="3">
    <source>
        <dbReference type="Proteomes" id="UP001161325"/>
    </source>
</evidence>
<sequence length="119" mass="13122">MHVQPFLLWIEAEEWAPGRWTPSDDVTDVIVTLADGSRWIASFCTFDHLATLRANCAASGENLGGRYLWASDLVLVDDTSRPSIEAIVRDLLVNDELQSAFSPADEAEEEGDEEDPSAN</sequence>
<organism evidence="2 3">
    <name type="scientific">Roseisolibacter agri</name>
    <dbReference type="NCBI Taxonomy" id="2014610"/>
    <lineage>
        <taxon>Bacteria</taxon>
        <taxon>Pseudomonadati</taxon>
        <taxon>Gemmatimonadota</taxon>
        <taxon>Gemmatimonadia</taxon>
        <taxon>Gemmatimonadales</taxon>
        <taxon>Gemmatimonadaceae</taxon>
        <taxon>Roseisolibacter</taxon>
    </lineage>
</organism>
<feature type="region of interest" description="Disordered" evidence="1">
    <location>
        <begin position="99"/>
        <end position="119"/>
    </location>
</feature>
<gene>
    <name evidence="2" type="ORF">rosag_27510</name>
</gene>
<protein>
    <submittedName>
        <fullName evidence="2">Uncharacterized protein</fullName>
    </submittedName>
</protein>
<dbReference type="Proteomes" id="UP001161325">
    <property type="component" value="Unassembled WGS sequence"/>
</dbReference>
<proteinExistence type="predicted"/>
<feature type="compositionally biased region" description="Acidic residues" evidence="1">
    <location>
        <begin position="105"/>
        <end position="119"/>
    </location>
</feature>
<reference evidence="2" key="1">
    <citation type="submission" date="2022-08" db="EMBL/GenBank/DDBJ databases">
        <title>Draft genome sequencing of Roseisolibacter agri AW1220.</title>
        <authorList>
            <person name="Tobiishi Y."/>
            <person name="Tonouchi A."/>
        </authorList>
    </citation>
    <scope>NUCLEOTIDE SEQUENCE</scope>
    <source>
        <strain evidence="2">AW1220</strain>
    </source>
</reference>
<dbReference type="AlphaFoldDB" id="A0AA37QG92"/>
<dbReference type="RefSeq" id="WP_284350696.1">
    <property type="nucleotide sequence ID" value="NZ_BRXS01000004.1"/>
</dbReference>
<name>A0AA37QG92_9BACT</name>
<dbReference type="EMBL" id="BRXS01000004">
    <property type="protein sequence ID" value="GLC26238.1"/>
    <property type="molecule type" value="Genomic_DNA"/>
</dbReference>